<dbReference type="InterPro" id="IPR050113">
    <property type="entry name" value="Ub_conjugating_enzyme"/>
</dbReference>
<dbReference type="Proteomes" id="UP001212152">
    <property type="component" value="Unassembled WGS sequence"/>
</dbReference>
<evidence type="ECO:0000256" key="5">
    <source>
        <dbReference type="ARBA" id="ARBA00022840"/>
    </source>
</evidence>
<keyword evidence="5" id="KW-0067">ATP-binding</keyword>
<reference evidence="7" key="1">
    <citation type="submission" date="2020-05" db="EMBL/GenBank/DDBJ databases">
        <title>Phylogenomic resolution of chytrid fungi.</title>
        <authorList>
            <person name="Stajich J.E."/>
            <person name="Amses K."/>
            <person name="Simmons R."/>
            <person name="Seto K."/>
            <person name="Myers J."/>
            <person name="Bonds A."/>
            <person name="Quandt C.A."/>
            <person name="Barry K."/>
            <person name="Liu P."/>
            <person name="Grigoriev I."/>
            <person name="Longcore J.E."/>
            <person name="James T.Y."/>
        </authorList>
    </citation>
    <scope>NUCLEOTIDE SEQUENCE</scope>
    <source>
        <strain evidence="7">JEL0379</strain>
    </source>
</reference>
<dbReference type="CDD" id="cd23815">
    <property type="entry name" value="UBCc_SpUBC14-like"/>
    <property type="match status" value="1"/>
</dbReference>
<dbReference type="InterPro" id="IPR016135">
    <property type="entry name" value="UBQ-conjugating_enzyme/RWD"/>
</dbReference>
<dbReference type="GO" id="GO:0005524">
    <property type="term" value="F:ATP binding"/>
    <property type="evidence" value="ECO:0007669"/>
    <property type="project" value="UniProtKB-KW"/>
</dbReference>
<evidence type="ECO:0000313" key="7">
    <source>
        <dbReference type="EMBL" id="KAJ3175383.1"/>
    </source>
</evidence>
<keyword evidence="8" id="KW-1185">Reference proteome</keyword>
<evidence type="ECO:0000256" key="3">
    <source>
        <dbReference type="ARBA" id="ARBA00022741"/>
    </source>
</evidence>
<dbReference type="PROSITE" id="PS50127">
    <property type="entry name" value="UBC_2"/>
    <property type="match status" value="1"/>
</dbReference>
<dbReference type="AlphaFoldDB" id="A0AAD5XKK5"/>
<sequence length="151" mass="16528">MASNRRIHKEIAELAKTPVPNATVGPVDDSNPLNWAGTLKAPDSSAYKGGVFKVTIVFPTDYPFKPPVVKVPTKIYHPNIDDDGSICMGLLKTEVWKPSTKISDVLIALVDLLQNPVPEDALQTSIAQVYNADQAAFQKTAKEWVKKYAHA</sequence>
<protein>
    <recommendedName>
        <fullName evidence="1">E2 ubiquitin-conjugating enzyme</fullName>
        <ecNumber evidence="1">2.3.2.23</ecNumber>
    </recommendedName>
</protein>
<evidence type="ECO:0000313" key="8">
    <source>
        <dbReference type="Proteomes" id="UP001212152"/>
    </source>
</evidence>
<dbReference type="EMBL" id="JADGJQ010000052">
    <property type="protein sequence ID" value="KAJ3175383.1"/>
    <property type="molecule type" value="Genomic_DNA"/>
</dbReference>
<keyword evidence="3" id="KW-0547">Nucleotide-binding</keyword>
<feature type="domain" description="UBC core" evidence="6">
    <location>
        <begin position="2"/>
        <end position="150"/>
    </location>
</feature>
<keyword evidence="2" id="KW-0808">Transferase</keyword>
<dbReference type="FunFam" id="3.10.110.10:FF:000060">
    <property type="entry name" value="Ubiquitin conjugating enzyme (UbcB)"/>
    <property type="match status" value="1"/>
</dbReference>
<dbReference type="SUPFAM" id="SSF54495">
    <property type="entry name" value="UBC-like"/>
    <property type="match status" value="1"/>
</dbReference>
<dbReference type="PANTHER" id="PTHR24067">
    <property type="entry name" value="UBIQUITIN-CONJUGATING ENZYME E2"/>
    <property type="match status" value="1"/>
</dbReference>
<evidence type="ECO:0000256" key="2">
    <source>
        <dbReference type="ARBA" id="ARBA00022679"/>
    </source>
</evidence>
<evidence type="ECO:0000256" key="1">
    <source>
        <dbReference type="ARBA" id="ARBA00012486"/>
    </source>
</evidence>
<dbReference type="Gene3D" id="3.10.110.10">
    <property type="entry name" value="Ubiquitin Conjugating Enzyme"/>
    <property type="match status" value="1"/>
</dbReference>
<organism evidence="7 8">
    <name type="scientific">Geranomyces variabilis</name>
    <dbReference type="NCBI Taxonomy" id="109894"/>
    <lineage>
        <taxon>Eukaryota</taxon>
        <taxon>Fungi</taxon>
        <taxon>Fungi incertae sedis</taxon>
        <taxon>Chytridiomycota</taxon>
        <taxon>Chytridiomycota incertae sedis</taxon>
        <taxon>Chytridiomycetes</taxon>
        <taxon>Spizellomycetales</taxon>
        <taxon>Powellomycetaceae</taxon>
        <taxon>Geranomyces</taxon>
    </lineage>
</organism>
<dbReference type="GO" id="GO:0061631">
    <property type="term" value="F:ubiquitin conjugating enzyme activity"/>
    <property type="evidence" value="ECO:0007669"/>
    <property type="project" value="UniProtKB-EC"/>
</dbReference>
<dbReference type="Pfam" id="PF00179">
    <property type="entry name" value="UQ_con"/>
    <property type="match status" value="1"/>
</dbReference>
<dbReference type="EC" id="2.3.2.23" evidence="1"/>
<evidence type="ECO:0000259" key="6">
    <source>
        <dbReference type="PROSITE" id="PS50127"/>
    </source>
</evidence>
<comment type="caution">
    <text evidence="7">The sequence shown here is derived from an EMBL/GenBank/DDBJ whole genome shotgun (WGS) entry which is preliminary data.</text>
</comment>
<dbReference type="InterPro" id="IPR000608">
    <property type="entry name" value="UBC"/>
</dbReference>
<dbReference type="SMART" id="SM00212">
    <property type="entry name" value="UBCc"/>
    <property type="match status" value="1"/>
</dbReference>
<accession>A0AAD5XKK5</accession>
<gene>
    <name evidence="7" type="ORF">HDU87_006203</name>
</gene>
<name>A0AAD5XKK5_9FUNG</name>
<proteinExistence type="predicted"/>
<keyword evidence="4" id="KW-0833">Ubl conjugation pathway</keyword>
<evidence type="ECO:0000256" key="4">
    <source>
        <dbReference type="ARBA" id="ARBA00022786"/>
    </source>
</evidence>